<dbReference type="Pfam" id="PF14381">
    <property type="entry name" value="EDR1_CTR1_ARMC3_pept"/>
    <property type="match status" value="1"/>
</dbReference>
<feature type="repeat" description="ARM" evidence="2">
    <location>
        <begin position="159"/>
        <end position="187"/>
    </location>
</feature>
<evidence type="ECO:0000256" key="2">
    <source>
        <dbReference type="PROSITE-ProRule" id="PRU00259"/>
    </source>
</evidence>
<evidence type="ECO:0000313" key="5">
    <source>
        <dbReference type="Proteomes" id="UP000264820"/>
    </source>
</evidence>
<dbReference type="PANTHER" id="PTHR46618">
    <property type="entry name" value="ARMADILLO REPEAT-CONTAINING PROTEIN 3"/>
    <property type="match status" value="1"/>
</dbReference>
<dbReference type="InterPro" id="IPR011989">
    <property type="entry name" value="ARM-like"/>
</dbReference>
<dbReference type="InterPro" id="IPR016024">
    <property type="entry name" value="ARM-type_fold"/>
</dbReference>
<sequence length="799" mass="88605">MDDIALPLLVKEVKESIEPLNEEQEQYFEPLRIDVKTTTTAVLLLSSPEEDIVVIACEAIFQFAGEDGNKVYLMELGVLQPLSRLITHTNELIRRNAFMVLGTMASNSAVGNALQQIDIIPTIIDKLSLDDLVIQEYGALCLSFLSLAPASKVQIFDNKGLPALIKLLSSTEPDIQKNALETIYNLSSQFCPYVLELGGIPFILELLHSDYAVIQHLALNILQKVTADKESYSAMRKEQGFEKLLDIIKNDFNDLHVEALQVLVNCVSDSDNFLLIENGGGLTTLFELVLPPKLSETGKKHELPLVKCNNNEVQCSAVECLSRAAQNANNHKVLHDIEIEDILVELLSGSSDCVKMFVSQAMAGMSSFLSSKERFREIGLYKKHGTINILTAIMKQEIWLTFPPASHSGGLSALIHLLSMANAAAILYRIAGQEAVRYDLLSLGAIPALVEPLKSTDPQVLIHAALCICELASDRNADVRLKCRSCPPVCAKDEPTSVEMCKFGALEMLNEINQADSSRSKFSEFAFNSLLQSSLSLKYGLTDHLATTDLITDGFYDAGKKVLTLVELSMEPVNEHLPVIVVNSAIEYVFSSLLYLCCPWKLSTTNRQCLRQGVYPCKKCGGRVFSEGGERIHLSFERRTGTLRSPGQVVNSLFNFVERNKCGVSMQCFRSPGFLNRRVSKVMGGAIEKEDLHTFGWLLHISLLKVELQCNVLPIGLISKGFYCHRALLFKYLADCIGLSCTLVRGDYNRAWNEVLLHDGDRSGNQPSSQPCRYIVDLMHQPGTFFKSHTPAAFRYHGI</sequence>
<reference evidence="4" key="2">
    <citation type="submission" date="2025-09" db="UniProtKB">
        <authorList>
            <consortium name="Ensembl"/>
        </authorList>
    </citation>
    <scope>IDENTIFICATION</scope>
</reference>
<dbReference type="Proteomes" id="UP000264820">
    <property type="component" value="Unplaced"/>
</dbReference>
<dbReference type="SUPFAM" id="SSF48371">
    <property type="entry name" value="ARM repeat"/>
    <property type="match status" value="1"/>
</dbReference>
<proteinExistence type="predicted"/>
<evidence type="ECO:0000259" key="3">
    <source>
        <dbReference type="Pfam" id="PF14381"/>
    </source>
</evidence>
<dbReference type="GeneTree" id="ENSGT00940000157476"/>
<dbReference type="InterPro" id="IPR055164">
    <property type="entry name" value="EDR1/CTR1/ARMC3-like_pept-like"/>
</dbReference>
<reference evidence="4" key="1">
    <citation type="submission" date="2025-08" db="UniProtKB">
        <authorList>
            <consortium name="Ensembl"/>
        </authorList>
    </citation>
    <scope>IDENTIFICATION</scope>
</reference>
<dbReference type="InterPro" id="IPR052441">
    <property type="entry name" value="Armadillo-Ser/Thr_Kinase"/>
</dbReference>
<organism evidence="4 5">
    <name type="scientific">Hippocampus comes</name>
    <name type="common">Tiger tail seahorse</name>
    <dbReference type="NCBI Taxonomy" id="109280"/>
    <lineage>
        <taxon>Eukaryota</taxon>
        <taxon>Metazoa</taxon>
        <taxon>Chordata</taxon>
        <taxon>Craniata</taxon>
        <taxon>Vertebrata</taxon>
        <taxon>Euteleostomi</taxon>
        <taxon>Actinopterygii</taxon>
        <taxon>Neopterygii</taxon>
        <taxon>Teleostei</taxon>
        <taxon>Neoteleostei</taxon>
        <taxon>Acanthomorphata</taxon>
        <taxon>Syngnathiaria</taxon>
        <taxon>Syngnathiformes</taxon>
        <taxon>Syngnathoidei</taxon>
        <taxon>Syngnathidae</taxon>
        <taxon>Hippocampus</taxon>
    </lineage>
</organism>
<accession>A0A3Q2XW33</accession>
<evidence type="ECO:0000256" key="1">
    <source>
        <dbReference type="ARBA" id="ARBA00022737"/>
    </source>
</evidence>
<keyword evidence="5" id="KW-1185">Reference proteome</keyword>
<dbReference type="STRING" id="109280.ENSHCOP00000008552"/>
<dbReference type="Pfam" id="PF00514">
    <property type="entry name" value="Arm"/>
    <property type="match status" value="1"/>
</dbReference>
<dbReference type="SMART" id="SM00185">
    <property type="entry name" value="ARM"/>
    <property type="match status" value="5"/>
</dbReference>
<feature type="repeat" description="ARM" evidence="2">
    <location>
        <begin position="198"/>
        <end position="240"/>
    </location>
</feature>
<feature type="domain" description="EDR1/CTR1/ARMC3-like peptidase-like" evidence="3">
    <location>
        <begin position="677"/>
        <end position="785"/>
    </location>
</feature>
<dbReference type="PANTHER" id="PTHR46618:SF1">
    <property type="entry name" value="ARMADILLO REPEAT-CONTAINING PROTEIN 3"/>
    <property type="match status" value="1"/>
</dbReference>
<protein>
    <submittedName>
        <fullName evidence="4">Armadillo repeat containing 3</fullName>
    </submittedName>
</protein>
<keyword evidence="1" id="KW-0677">Repeat</keyword>
<name>A0A3Q2XW33_HIPCM</name>
<dbReference type="PROSITE" id="PS50176">
    <property type="entry name" value="ARM_REPEAT"/>
    <property type="match status" value="2"/>
</dbReference>
<evidence type="ECO:0000313" key="4">
    <source>
        <dbReference type="Ensembl" id="ENSHCOP00000008552.1"/>
    </source>
</evidence>
<dbReference type="Ensembl" id="ENSHCOT00000000107.1">
    <property type="protein sequence ID" value="ENSHCOP00000008552.1"/>
    <property type="gene ID" value="ENSHCOG00000010884.1"/>
</dbReference>
<dbReference type="InterPro" id="IPR000225">
    <property type="entry name" value="Armadillo"/>
</dbReference>
<dbReference type="AlphaFoldDB" id="A0A3Q2XW33"/>
<dbReference type="Gene3D" id="1.25.10.10">
    <property type="entry name" value="Leucine-rich Repeat Variant"/>
    <property type="match status" value="2"/>
</dbReference>